<dbReference type="AlphaFoldDB" id="A0A8J2IAB8"/>
<reference evidence="8" key="1">
    <citation type="submission" date="2021-05" db="EMBL/GenBank/DDBJ databases">
        <authorList>
            <person name="Stam R."/>
        </authorList>
    </citation>
    <scope>NUCLEOTIDE SEQUENCE</scope>
    <source>
        <strain evidence="8">CS162</strain>
    </source>
</reference>
<evidence type="ECO:0008006" key="10">
    <source>
        <dbReference type="Google" id="ProtNLM"/>
    </source>
</evidence>
<proteinExistence type="inferred from homology"/>
<evidence type="ECO:0000256" key="3">
    <source>
        <dbReference type="ARBA" id="ARBA00022617"/>
    </source>
</evidence>
<comment type="cofactor">
    <cofactor evidence="1">
        <name>heme</name>
        <dbReference type="ChEBI" id="CHEBI:30413"/>
    </cofactor>
</comment>
<evidence type="ECO:0000256" key="6">
    <source>
        <dbReference type="ARBA" id="ARBA00023004"/>
    </source>
</evidence>
<dbReference type="SUPFAM" id="SSF48264">
    <property type="entry name" value="Cytochrome P450"/>
    <property type="match status" value="1"/>
</dbReference>
<evidence type="ECO:0000313" key="9">
    <source>
        <dbReference type="Proteomes" id="UP000676310"/>
    </source>
</evidence>
<keyword evidence="6" id="KW-0408">Iron</keyword>
<dbReference type="GeneID" id="67011274"/>
<keyword evidence="7" id="KW-0503">Monooxygenase</keyword>
<keyword evidence="4" id="KW-0479">Metal-binding</keyword>
<dbReference type="GO" id="GO:0004497">
    <property type="term" value="F:monooxygenase activity"/>
    <property type="evidence" value="ECO:0007669"/>
    <property type="project" value="UniProtKB-KW"/>
</dbReference>
<dbReference type="InterPro" id="IPR036396">
    <property type="entry name" value="Cyt_P450_sf"/>
</dbReference>
<evidence type="ECO:0000256" key="4">
    <source>
        <dbReference type="ARBA" id="ARBA00022723"/>
    </source>
</evidence>
<dbReference type="Pfam" id="PF00067">
    <property type="entry name" value="p450"/>
    <property type="match status" value="1"/>
</dbReference>
<keyword evidence="5" id="KW-0560">Oxidoreductase</keyword>
<keyword evidence="3" id="KW-0349">Heme</keyword>
<evidence type="ECO:0000313" key="8">
    <source>
        <dbReference type="EMBL" id="CAG5184713.1"/>
    </source>
</evidence>
<dbReference type="GO" id="GO:0020037">
    <property type="term" value="F:heme binding"/>
    <property type="evidence" value="ECO:0007669"/>
    <property type="project" value="InterPro"/>
</dbReference>
<dbReference type="EMBL" id="CAJRGZ010000030">
    <property type="protein sequence ID" value="CAG5184713.1"/>
    <property type="molecule type" value="Genomic_DNA"/>
</dbReference>
<sequence>MPQLLQRLGAALKRLPDLTRAMLDRERNESIHAPQALGRMIKDPKSTPETIMKTLVRLSEQEMERSDESDPTPSGRTSTTYLTEEEIAGNLFIFTAAGFDTSANTLCYAIALLAANPEWQTWIQIGIDTVLGEDNLLLSDYEMVFPELIRCLAVMVVTRG</sequence>
<dbReference type="InterPro" id="IPR001128">
    <property type="entry name" value="Cyt_P450"/>
</dbReference>
<dbReference type="InterPro" id="IPR050476">
    <property type="entry name" value="Insect_CytP450_Detox"/>
</dbReference>
<dbReference type="PANTHER" id="PTHR24292">
    <property type="entry name" value="CYTOCHROME P450"/>
    <property type="match status" value="1"/>
</dbReference>
<dbReference type="PANTHER" id="PTHR24292:SF102">
    <property type="entry name" value="CYTOCHROME P450 FAMILY-RELATED"/>
    <property type="match status" value="1"/>
</dbReference>
<name>A0A8J2IAB8_9PLEO</name>
<dbReference type="GO" id="GO:0005506">
    <property type="term" value="F:iron ion binding"/>
    <property type="evidence" value="ECO:0007669"/>
    <property type="project" value="InterPro"/>
</dbReference>
<comment type="similarity">
    <text evidence="2">Belongs to the cytochrome P450 family.</text>
</comment>
<keyword evidence="9" id="KW-1185">Reference proteome</keyword>
<dbReference type="Gene3D" id="1.10.630.10">
    <property type="entry name" value="Cytochrome P450"/>
    <property type="match status" value="1"/>
</dbReference>
<protein>
    <recommendedName>
        <fullName evidence="10">Cytochrome P450 monooxygenase</fullName>
    </recommendedName>
</protein>
<evidence type="ECO:0000256" key="7">
    <source>
        <dbReference type="ARBA" id="ARBA00023033"/>
    </source>
</evidence>
<dbReference type="Proteomes" id="UP000676310">
    <property type="component" value="Unassembled WGS sequence"/>
</dbReference>
<evidence type="ECO:0000256" key="2">
    <source>
        <dbReference type="ARBA" id="ARBA00010617"/>
    </source>
</evidence>
<evidence type="ECO:0000256" key="5">
    <source>
        <dbReference type="ARBA" id="ARBA00023002"/>
    </source>
</evidence>
<accession>A0A8J2IAB8</accession>
<organism evidence="8 9">
    <name type="scientific">Alternaria atra</name>
    <dbReference type="NCBI Taxonomy" id="119953"/>
    <lineage>
        <taxon>Eukaryota</taxon>
        <taxon>Fungi</taxon>
        <taxon>Dikarya</taxon>
        <taxon>Ascomycota</taxon>
        <taxon>Pezizomycotina</taxon>
        <taxon>Dothideomycetes</taxon>
        <taxon>Pleosporomycetidae</taxon>
        <taxon>Pleosporales</taxon>
        <taxon>Pleosporineae</taxon>
        <taxon>Pleosporaceae</taxon>
        <taxon>Alternaria</taxon>
        <taxon>Alternaria sect. Ulocladioides</taxon>
    </lineage>
</organism>
<gene>
    <name evidence="8" type="ORF">ALTATR162_LOCUS11045</name>
</gene>
<evidence type="ECO:0000256" key="1">
    <source>
        <dbReference type="ARBA" id="ARBA00001971"/>
    </source>
</evidence>
<comment type="caution">
    <text evidence="8">The sequence shown here is derived from an EMBL/GenBank/DDBJ whole genome shotgun (WGS) entry which is preliminary data.</text>
</comment>
<dbReference type="OrthoDB" id="1470350at2759"/>
<dbReference type="RefSeq" id="XP_043174621.1">
    <property type="nucleotide sequence ID" value="XM_043318686.1"/>
</dbReference>
<dbReference type="GO" id="GO:0016705">
    <property type="term" value="F:oxidoreductase activity, acting on paired donors, with incorporation or reduction of molecular oxygen"/>
    <property type="evidence" value="ECO:0007669"/>
    <property type="project" value="InterPro"/>
</dbReference>